<dbReference type="PANTHER" id="PTHR33825">
    <property type="entry name" value="CHITINASE-LIKE PROTEIN"/>
    <property type="match status" value="1"/>
</dbReference>
<dbReference type="RefSeq" id="XP_026663332.1">
    <property type="nucleotide sequence ID" value="XM_026807531.2"/>
</dbReference>
<evidence type="ECO:0000256" key="1">
    <source>
        <dbReference type="SAM" id="MobiDB-lite"/>
    </source>
</evidence>
<feature type="region of interest" description="Disordered" evidence="1">
    <location>
        <begin position="1"/>
        <end position="64"/>
    </location>
</feature>
<evidence type="ECO:0000313" key="3">
    <source>
        <dbReference type="RefSeq" id="XP_026663332.1"/>
    </source>
</evidence>
<evidence type="ECO:0000313" key="2">
    <source>
        <dbReference type="Proteomes" id="UP000228380"/>
    </source>
</evidence>
<dbReference type="AlphaFoldDB" id="A0A8B8J930"/>
<reference evidence="2" key="1">
    <citation type="journal article" date="2019" name="Nat. Commun.">
        <title>Genome-wide association mapping of date palm fruit traits.</title>
        <authorList>
            <person name="Hazzouri K.M."/>
            <person name="Gros-Balthazard M."/>
            <person name="Flowers J.M."/>
            <person name="Copetti D."/>
            <person name="Lemansour A."/>
            <person name="Lebrun M."/>
            <person name="Masmoudi K."/>
            <person name="Ferrand S."/>
            <person name="Dhar M.I."/>
            <person name="Fresquez Z.A."/>
            <person name="Rosas U."/>
            <person name="Zhang J."/>
            <person name="Talag J."/>
            <person name="Lee S."/>
            <person name="Kudrna D."/>
            <person name="Powell R.F."/>
            <person name="Leitch I.J."/>
            <person name="Krueger R.R."/>
            <person name="Wing R.A."/>
            <person name="Amiri K.M.A."/>
            <person name="Purugganan M.D."/>
        </authorList>
    </citation>
    <scope>NUCLEOTIDE SEQUENCE [LARGE SCALE GENOMIC DNA]</scope>
    <source>
        <strain evidence="2">cv. Khalas</strain>
    </source>
</reference>
<reference evidence="3" key="2">
    <citation type="submission" date="2025-08" db="UniProtKB">
        <authorList>
            <consortium name="RefSeq"/>
        </authorList>
    </citation>
    <scope>IDENTIFICATION</scope>
    <source>
        <tissue evidence="3">Young leaves</tissue>
    </source>
</reference>
<sequence length="137" mass="14920">MLLSSPSTPRPPPPALAHRSSTLPSRFSLETRDGTPKSSRVATIESDARHPILSPAPRDQSRASPDPELGLLSLLFVISLAFRKLAASVDKLSKVVSEELPGTLSLLKMSGLEISDFNLPIEQPKARKIRKATWKES</sequence>
<protein>
    <submittedName>
        <fullName evidence="3">Uncharacterized protein LOC113463224</fullName>
    </submittedName>
</protein>
<dbReference type="KEGG" id="pda:113463224"/>
<keyword evidence="2" id="KW-1185">Reference proteome</keyword>
<organism evidence="2 3">
    <name type="scientific">Phoenix dactylifera</name>
    <name type="common">Date palm</name>
    <dbReference type="NCBI Taxonomy" id="42345"/>
    <lineage>
        <taxon>Eukaryota</taxon>
        <taxon>Viridiplantae</taxon>
        <taxon>Streptophyta</taxon>
        <taxon>Embryophyta</taxon>
        <taxon>Tracheophyta</taxon>
        <taxon>Spermatophyta</taxon>
        <taxon>Magnoliopsida</taxon>
        <taxon>Liliopsida</taxon>
        <taxon>Arecaceae</taxon>
        <taxon>Coryphoideae</taxon>
        <taxon>Phoeniceae</taxon>
        <taxon>Phoenix</taxon>
    </lineage>
</organism>
<dbReference type="Proteomes" id="UP000228380">
    <property type="component" value="Chromosome 1"/>
</dbReference>
<dbReference type="GeneID" id="113463224"/>
<gene>
    <name evidence="3" type="primary">LOC113463224</name>
</gene>
<accession>A0A8B8J930</accession>
<dbReference type="OrthoDB" id="682251at2759"/>
<name>A0A8B8J930_PHODC</name>
<dbReference type="PANTHER" id="PTHR33825:SF4">
    <property type="entry name" value="OS05G0137600 PROTEIN"/>
    <property type="match status" value="1"/>
</dbReference>
<proteinExistence type="predicted"/>